<dbReference type="AlphaFoldDB" id="A0A1I0K022"/>
<evidence type="ECO:0000313" key="1">
    <source>
        <dbReference type="EMBL" id="SEU15933.1"/>
    </source>
</evidence>
<proteinExistence type="predicted"/>
<gene>
    <name evidence="1" type="ORF">SAMN05444285_1633</name>
</gene>
<dbReference type="Proteomes" id="UP000181981">
    <property type="component" value="Unassembled WGS sequence"/>
</dbReference>
<organism evidence="1 2">
    <name type="scientific">Draconibacterium orientale</name>
    <dbReference type="NCBI Taxonomy" id="1168034"/>
    <lineage>
        <taxon>Bacteria</taxon>
        <taxon>Pseudomonadati</taxon>
        <taxon>Bacteroidota</taxon>
        <taxon>Bacteroidia</taxon>
        <taxon>Marinilabiliales</taxon>
        <taxon>Prolixibacteraceae</taxon>
        <taxon>Draconibacterium</taxon>
    </lineage>
</organism>
<protein>
    <submittedName>
        <fullName evidence="1">Uncharacterized protein</fullName>
    </submittedName>
</protein>
<accession>A0A1I0K022</accession>
<dbReference type="EMBL" id="FOHT01000063">
    <property type="protein sequence ID" value="SEU15933.1"/>
    <property type="molecule type" value="Genomic_DNA"/>
</dbReference>
<name>A0A1I0K022_9BACT</name>
<reference evidence="1 2" key="1">
    <citation type="submission" date="2016-10" db="EMBL/GenBank/DDBJ databases">
        <authorList>
            <person name="de Groot N.N."/>
        </authorList>
    </citation>
    <scope>NUCLEOTIDE SEQUENCE [LARGE SCALE GENOMIC DNA]</scope>
    <source>
        <strain evidence="1 2">DSM 25947</strain>
    </source>
</reference>
<evidence type="ECO:0000313" key="2">
    <source>
        <dbReference type="Proteomes" id="UP000181981"/>
    </source>
</evidence>
<sequence length="39" mass="4267">MYFFALLGVSSQQGTNTTTSQKLYTAHNVILNNKGISFA</sequence>